<reference evidence="1 2" key="1">
    <citation type="submission" date="2019-09" db="EMBL/GenBank/DDBJ databases">
        <title>Acinetobacter sp. C16S1 isolated from saline soil.</title>
        <authorList>
            <person name="Xu L."/>
            <person name="Sun J.-Q."/>
        </authorList>
    </citation>
    <scope>NUCLEOTIDE SEQUENCE [LARGE SCALE GENOMIC DNA]</scope>
    <source>
        <strain evidence="1 2">C16S1</strain>
    </source>
</reference>
<name>A0A5P1UYP6_9GAMM</name>
<dbReference type="PROSITE" id="PS51257">
    <property type="entry name" value="PROKAR_LIPOPROTEIN"/>
    <property type="match status" value="1"/>
</dbReference>
<accession>A0A5P1UYP6</accession>
<gene>
    <name evidence="1" type="ORF">F2A31_14140</name>
</gene>
<evidence type="ECO:0000313" key="2">
    <source>
        <dbReference type="Proteomes" id="UP000325177"/>
    </source>
</evidence>
<dbReference type="AlphaFoldDB" id="A0A5P1UYP6"/>
<protein>
    <recommendedName>
        <fullName evidence="3">Lipoprotein</fullName>
    </recommendedName>
</protein>
<organism evidence="1 2">
    <name type="scientific">Acinetobacter suaedae</name>
    <dbReference type="NCBI Taxonomy" id="2609668"/>
    <lineage>
        <taxon>Bacteria</taxon>
        <taxon>Pseudomonadati</taxon>
        <taxon>Pseudomonadota</taxon>
        <taxon>Gammaproteobacteria</taxon>
        <taxon>Moraxellales</taxon>
        <taxon>Moraxellaceae</taxon>
        <taxon>Acinetobacter</taxon>
    </lineage>
</organism>
<sequence length="239" mass="27068">MNLKSLNQNILTCTLCSTLFLTACASNRVGDSTRDFFTKYESGHEWITILEDDVVAFGKPSIALPNEPADSIVIAGKQYSYVITQGGTELIQLISQLDPKHIQIDRDLNFNAPEQNSPHFYGNFRFSYTPPNGKLNEKEATLFKKYGVQPCSCIEKIRPATFDLKLRGKVYPVAKNIDTLTPLSKPYHVKIQYLYYKSETVKRSKKEILQQLPILPLAIAFDVVMLPFQAIGLTNEVWK</sequence>
<dbReference type="KEGG" id="asue:F2A31_14140"/>
<dbReference type="EMBL" id="CP043909">
    <property type="protein sequence ID" value="QER40777.1"/>
    <property type="molecule type" value="Genomic_DNA"/>
</dbReference>
<evidence type="ECO:0008006" key="3">
    <source>
        <dbReference type="Google" id="ProtNLM"/>
    </source>
</evidence>
<keyword evidence="2" id="KW-1185">Reference proteome</keyword>
<dbReference type="RefSeq" id="WP_150027090.1">
    <property type="nucleotide sequence ID" value="NZ_CP043909.1"/>
</dbReference>
<proteinExistence type="predicted"/>
<dbReference type="Proteomes" id="UP000325177">
    <property type="component" value="Chromosome"/>
</dbReference>
<evidence type="ECO:0000313" key="1">
    <source>
        <dbReference type="EMBL" id="QER40777.1"/>
    </source>
</evidence>